<keyword evidence="3" id="KW-0539">Nucleus</keyword>
<name>A0AAU9TM78_EUPED</name>
<dbReference type="InterPro" id="IPR003591">
    <property type="entry name" value="Leu-rich_rpt_typical-subtyp"/>
</dbReference>
<dbReference type="Pfam" id="PF13855">
    <property type="entry name" value="LRR_8"/>
    <property type="match status" value="2"/>
</dbReference>
<accession>A0AAU9TM78</accession>
<reference evidence="5" key="1">
    <citation type="submission" date="2022-03" db="EMBL/GenBank/DDBJ databases">
        <authorList>
            <person name="Tunstrom K."/>
        </authorList>
    </citation>
    <scope>NUCLEOTIDE SEQUENCE</scope>
</reference>
<dbReference type="Proteomes" id="UP001153954">
    <property type="component" value="Unassembled WGS sequence"/>
</dbReference>
<dbReference type="GO" id="GO:0005737">
    <property type="term" value="C:cytoplasm"/>
    <property type="evidence" value="ECO:0007669"/>
    <property type="project" value="TreeGrafter"/>
</dbReference>
<dbReference type="Pfam" id="PF25344">
    <property type="entry name" value="PH_LRR1"/>
    <property type="match status" value="1"/>
</dbReference>
<protein>
    <recommendedName>
        <fullName evidence="4">PIF1/LRR1 pleckstrin homology domain-containing protein</fullName>
    </recommendedName>
</protein>
<dbReference type="PROSITE" id="PS51450">
    <property type="entry name" value="LRR"/>
    <property type="match status" value="2"/>
</dbReference>
<dbReference type="EMBL" id="CAKOGL010000006">
    <property type="protein sequence ID" value="CAH2087108.1"/>
    <property type="molecule type" value="Genomic_DNA"/>
</dbReference>
<organism evidence="5 6">
    <name type="scientific">Euphydryas editha</name>
    <name type="common">Edith's checkerspot</name>
    <dbReference type="NCBI Taxonomy" id="104508"/>
    <lineage>
        <taxon>Eukaryota</taxon>
        <taxon>Metazoa</taxon>
        <taxon>Ecdysozoa</taxon>
        <taxon>Arthropoda</taxon>
        <taxon>Hexapoda</taxon>
        <taxon>Insecta</taxon>
        <taxon>Pterygota</taxon>
        <taxon>Neoptera</taxon>
        <taxon>Endopterygota</taxon>
        <taxon>Lepidoptera</taxon>
        <taxon>Glossata</taxon>
        <taxon>Ditrysia</taxon>
        <taxon>Papilionoidea</taxon>
        <taxon>Nymphalidae</taxon>
        <taxon>Nymphalinae</taxon>
        <taxon>Euphydryas</taxon>
    </lineage>
</organism>
<dbReference type="InterPro" id="IPR057437">
    <property type="entry name" value="PIF1/LRR1_PH"/>
</dbReference>
<proteinExistence type="predicted"/>
<evidence type="ECO:0000256" key="3">
    <source>
        <dbReference type="ARBA" id="ARBA00023242"/>
    </source>
</evidence>
<evidence type="ECO:0000313" key="5">
    <source>
        <dbReference type="EMBL" id="CAH2087108.1"/>
    </source>
</evidence>
<sequence length="409" mass="46924">MKLQCQVEVINRVHCSLNIRSNGKYLKSTLALGKEPKNDKEYFILHFSSVNKNGLKYKLKSMKQVFVKCLNEGKVTIRFEEPPHDLCIKSEVIQLKSFMRLLKSCITGDTKDLKLSNLSTIATGKDIAPTKLTIHDRSEFPSKGFPRTLESLYIVGLKLCNFRRDILLLNNLSILDLSNNEIEKIPVEFGRLPNISELYLANNRLGIKDTVDWKWLLGPQITKKLRLLDLSGNKLKELPKSIWKVQNLITLKIDNNDLKRLPATLGRINTLRYLTVSQNHLQSLPCGLMQCQLDYIDLSTNMFIFGNSSLKTVNYSQWDFYINSLVHIASKVVLNNKFFYAPNIIPWTLVEFLDNANMCVCGKPVLNDSYFVIKEFELKDLYRVVVFNNSHSCAVGFECFFCSPKCFAK</sequence>
<keyword evidence="2" id="KW-0677">Repeat</keyword>
<gene>
    <name evidence="5" type="ORF">EEDITHA_LOCUS3402</name>
</gene>
<dbReference type="SMART" id="SM00364">
    <property type="entry name" value="LRR_BAC"/>
    <property type="match status" value="4"/>
</dbReference>
<dbReference type="PANTHER" id="PTHR48051:SF54">
    <property type="entry name" value="LEUCINE-RICH REPEAT-CONTAINING PROTEIN"/>
    <property type="match status" value="1"/>
</dbReference>
<dbReference type="InterPro" id="IPR032675">
    <property type="entry name" value="LRR_dom_sf"/>
</dbReference>
<dbReference type="PANTHER" id="PTHR48051">
    <property type="match status" value="1"/>
</dbReference>
<comment type="caution">
    <text evidence="5">The sequence shown here is derived from an EMBL/GenBank/DDBJ whole genome shotgun (WGS) entry which is preliminary data.</text>
</comment>
<dbReference type="InterPro" id="IPR050216">
    <property type="entry name" value="LRR_domain-containing"/>
</dbReference>
<dbReference type="SMART" id="SM00369">
    <property type="entry name" value="LRR_TYP"/>
    <property type="match status" value="3"/>
</dbReference>
<dbReference type="SUPFAM" id="SSF52047">
    <property type="entry name" value="RNI-like"/>
    <property type="match status" value="1"/>
</dbReference>
<feature type="domain" description="PIF1/LRR1 pleckstrin homology" evidence="4">
    <location>
        <begin position="1"/>
        <end position="116"/>
    </location>
</feature>
<keyword evidence="1" id="KW-0433">Leucine-rich repeat</keyword>
<evidence type="ECO:0000259" key="4">
    <source>
        <dbReference type="Pfam" id="PF25344"/>
    </source>
</evidence>
<evidence type="ECO:0000256" key="1">
    <source>
        <dbReference type="ARBA" id="ARBA00022614"/>
    </source>
</evidence>
<evidence type="ECO:0000256" key="2">
    <source>
        <dbReference type="ARBA" id="ARBA00022737"/>
    </source>
</evidence>
<dbReference type="Gene3D" id="3.80.10.10">
    <property type="entry name" value="Ribonuclease Inhibitor"/>
    <property type="match status" value="2"/>
</dbReference>
<dbReference type="InterPro" id="IPR001611">
    <property type="entry name" value="Leu-rich_rpt"/>
</dbReference>
<keyword evidence="6" id="KW-1185">Reference proteome</keyword>
<dbReference type="AlphaFoldDB" id="A0AAU9TM78"/>
<evidence type="ECO:0000313" key="6">
    <source>
        <dbReference type="Proteomes" id="UP001153954"/>
    </source>
</evidence>